<name>A0ABW8TV31_9CLOT</name>
<dbReference type="EMBL" id="JBJHZY010000001">
    <property type="protein sequence ID" value="MFL0267932.1"/>
    <property type="molecule type" value="Genomic_DNA"/>
</dbReference>
<reference evidence="1 2" key="1">
    <citation type="submission" date="2024-11" db="EMBL/GenBank/DDBJ databases">
        <authorList>
            <person name="Heng Y.C."/>
            <person name="Lim A.C.H."/>
            <person name="Lee J.K.Y."/>
            <person name="Kittelmann S."/>
        </authorList>
    </citation>
    <scope>NUCLEOTIDE SEQUENCE [LARGE SCALE GENOMIC DNA]</scope>
    <source>
        <strain evidence="1 2">WILCCON 0202</strain>
    </source>
</reference>
<evidence type="ECO:0000313" key="2">
    <source>
        <dbReference type="Proteomes" id="UP001623661"/>
    </source>
</evidence>
<accession>A0ABW8TV31</accession>
<keyword evidence="2" id="KW-1185">Reference proteome</keyword>
<dbReference type="Gene3D" id="2.40.10.10">
    <property type="entry name" value="Trypsin-like serine proteases"/>
    <property type="match status" value="1"/>
</dbReference>
<dbReference type="Proteomes" id="UP001623661">
    <property type="component" value="Unassembled WGS sequence"/>
</dbReference>
<organism evidence="1 2">
    <name type="scientific">Candidatus Clostridium radicumherbarum</name>
    <dbReference type="NCBI Taxonomy" id="3381662"/>
    <lineage>
        <taxon>Bacteria</taxon>
        <taxon>Bacillati</taxon>
        <taxon>Bacillota</taxon>
        <taxon>Clostridia</taxon>
        <taxon>Eubacteriales</taxon>
        <taxon>Clostridiaceae</taxon>
        <taxon>Clostridium</taxon>
    </lineage>
</organism>
<evidence type="ECO:0008006" key="3">
    <source>
        <dbReference type="Google" id="ProtNLM"/>
    </source>
</evidence>
<protein>
    <recommendedName>
        <fullName evidence="3">Serine protease</fullName>
    </recommendedName>
</protein>
<dbReference type="InterPro" id="IPR043504">
    <property type="entry name" value="Peptidase_S1_PA_chymotrypsin"/>
</dbReference>
<sequence length="456" mass="51897">MSVIKIKQLAVLIRNENGAIIGSGTLFVPRGDGLHAYIYTASHVIMHNERVEKKLKFKMLVDDEEVDFETDVEDSIKCHDSYDKNSDIKEYDVAVIKVLKKDWMKNLPTLTIGKPKENENINGQGYPISAHEEKLQFAMLPLNGVIRTCSDKYMRSQLQLSNELNPMEHDEELKGYSGAGVYEVSGDQTDPVLLGIFSFGQGQQAVQKLTNIFYSDLLRDICKKNGWEEPEDALQLPGSFEPYAYGATRIIENENTRNQIKDLIDYFIKIGIKPSDLIDSKDSLHDIPRCNNKDRTRCEACWTARLQLISILAILRVKIEEFNDPQIDINTHRIPIDFFCSEGSEGESKIAEVVRSIVDKEYVLGGKFRENAILVWASLDKQNTKVMKRSEFNNVVRDICGEEVTYRLKGYDTLYGESGTNNLSIIHIDELMKVLDAKDIESSTNNLLEVLRDVIR</sequence>
<dbReference type="RefSeq" id="WP_406764518.1">
    <property type="nucleotide sequence ID" value="NZ_JBJHZY010000001.1"/>
</dbReference>
<dbReference type="InterPro" id="IPR009003">
    <property type="entry name" value="Peptidase_S1_PA"/>
</dbReference>
<gene>
    <name evidence="1" type="ORF">ACJDUH_07440</name>
</gene>
<dbReference type="SUPFAM" id="SSF50494">
    <property type="entry name" value="Trypsin-like serine proteases"/>
    <property type="match status" value="1"/>
</dbReference>
<proteinExistence type="predicted"/>
<evidence type="ECO:0000313" key="1">
    <source>
        <dbReference type="EMBL" id="MFL0267932.1"/>
    </source>
</evidence>
<comment type="caution">
    <text evidence="1">The sequence shown here is derived from an EMBL/GenBank/DDBJ whole genome shotgun (WGS) entry which is preliminary data.</text>
</comment>